<dbReference type="RefSeq" id="WP_224828971.1">
    <property type="nucleotide sequence ID" value="NZ_JAIVEF010000016.1"/>
</dbReference>
<evidence type="ECO:0000256" key="3">
    <source>
        <dbReference type="ARBA" id="ARBA00023295"/>
    </source>
</evidence>
<dbReference type="InterPro" id="IPR001764">
    <property type="entry name" value="Glyco_hydro_3_N"/>
</dbReference>
<organism evidence="5 6">
    <name type="scientific">Saliphagus infecundisoli</name>
    <dbReference type="NCBI Taxonomy" id="1849069"/>
    <lineage>
        <taxon>Archaea</taxon>
        <taxon>Methanobacteriati</taxon>
        <taxon>Methanobacteriota</taxon>
        <taxon>Stenosarchaea group</taxon>
        <taxon>Halobacteria</taxon>
        <taxon>Halobacteriales</taxon>
        <taxon>Natrialbaceae</taxon>
        <taxon>Saliphagus</taxon>
    </lineage>
</organism>
<evidence type="ECO:0000313" key="5">
    <source>
        <dbReference type="EMBL" id="MFC4986725.1"/>
    </source>
</evidence>
<dbReference type="PANTHER" id="PTHR30480:SF16">
    <property type="entry name" value="GLYCOSIDE HYDROLASE FAMILY 3 DOMAIN PROTEIN"/>
    <property type="match status" value="1"/>
</dbReference>
<dbReference type="SUPFAM" id="SSF51445">
    <property type="entry name" value="(Trans)glycosidases"/>
    <property type="match status" value="1"/>
</dbReference>
<dbReference type="InterPro" id="IPR017853">
    <property type="entry name" value="GH"/>
</dbReference>
<dbReference type="AlphaFoldDB" id="A0ABD5QAD1"/>
<keyword evidence="6" id="KW-1185">Reference proteome</keyword>
<dbReference type="GO" id="GO:0016798">
    <property type="term" value="F:hydrolase activity, acting on glycosyl bonds"/>
    <property type="evidence" value="ECO:0007669"/>
    <property type="project" value="UniProtKB-KW"/>
</dbReference>
<proteinExistence type="inferred from homology"/>
<dbReference type="Pfam" id="PF00933">
    <property type="entry name" value="Glyco_hydro_3"/>
    <property type="match status" value="1"/>
</dbReference>
<comment type="caution">
    <text evidence="5">The sequence shown here is derived from an EMBL/GenBank/DDBJ whole genome shotgun (WGS) entry which is preliminary data.</text>
</comment>
<reference evidence="5 6" key="1">
    <citation type="journal article" date="2019" name="Int. J. Syst. Evol. Microbiol.">
        <title>The Global Catalogue of Microorganisms (GCM) 10K type strain sequencing project: providing services to taxonomists for standard genome sequencing and annotation.</title>
        <authorList>
            <consortium name="The Broad Institute Genomics Platform"/>
            <consortium name="The Broad Institute Genome Sequencing Center for Infectious Disease"/>
            <person name="Wu L."/>
            <person name="Ma J."/>
        </authorList>
    </citation>
    <scope>NUCLEOTIDE SEQUENCE [LARGE SCALE GENOMIC DNA]</scope>
    <source>
        <strain evidence="5 6">CGMCC 1.15824</strain>
    </source>
</reference>
<keyword evidence="3 5" id="KW-0326">Glycosidase</keyword>
<keyword evidence="2 5" id="KW-0378">Hydrolase</keyword>
<evidence type="ECO:0000256" key="1">
    <source>
        <dbReference type="ARBA" id="ARBA00005336"/>
    </source>
</evidence>
<dbReference type="Proteomes" id="UP001595925">
    <property type="component" value="Unassembled WGS sequence"/>
</dbReference>
<dbReference type="EC" id="3.2.1.-" evidence="5"/>
<sequence length="547" mass="58200">MIDEHAVDELSIETKIGQLLHIGIGLGHFETDTGWPAEEMADVVDELRPGAVRIYGTHRAGPYAMAEYTNCLQELADGTDHAIPLLLSADCEYGTVDIVGHGTQAYPSLMGRTATGDPDLAREVSAAIARDACSMGLSLTHRPVADVHTNPDNPVIGVRSPGTDPATVSQYATAALEGIHDVGGIGVAKHFPGHGDTELDSHHELPHVTDDRETIERVHLPPFEVLIEEGIDCIMTSHVVVDAIDPDRPATLSKPVLTGLLREDLGFEGVVVTDAMMMDAVAENYGVGEAAVRAVAAGADLVLTGYVPHEDLRETRDALLAAVEGGDLPESRIDRSVERILALKERAGATDRRRVDPVEALEVTGRETHRSLAREAYERSVTLLADDGLPIGGNDAVLLTGVRGVGALEPHFDRAFGPVVTCSLAPDGTRTSANSKPATEPTTDALQTVRTLAADVDRAVVTTYSREAFPESQRRLVENVAEEASTTVVSLGLPNEFSELSGVGYLGTYLQDRLGLPDPVPDAASQAIVGTLREPPAVRESLPIGDR</sequence>
<protein>
    <submittedName>
        <fullName evidence="5">Glycoside hydrolase family 3 protein</fullName>
        <ecNumber evidence="5">3.2.1.-</ecNumber>
    </submittedName>
</protein>
<comment type="similarity">
    <text evidence="1">Belongs to the glycosyl hydrolase 3 family.</text>
</comment>
<evidence type="ECO:0000313" key="6">
    <source>
        <dbReference type="Proteomes" id="UP001595925"/>
    </source>
</evidence>
<dbReference type="InterPro" id="IPR036962">
    <property type="entry name" value="Glyco_hydro_3_N_sf"/>
</dbReference>
<dbReference type="PANTHER" id="PTHR30480">
    <property type="entry name" value="BETA-HEXOSAMINIDASE-RELATED"/>
    <property type="match status" value="1"/>
</dbReference>
<accession>A0ABD5QAD1</accession>
<dbReference type="EMBL" id="JBHSJG010000007">
    <property type="protein sequence ID" value="MFC4986725.1"/>
    <property type="molecule type" value="Genomic_DNA"/>
</dbReference>
<dbReference type="Gene3D" id="3.20.20.300">
    <property type="entry name" value="Glycoside hydrolase, family 3, N-terminal domain"/>
    <property type="match status" value="1"/>
</dbReference>
<evidence type="ECO:0000259" key="4">
    <source>
        <dbReference type="Pfam" id="PF00933"/>
    </source>
</evidence>
<name>A0ABD5QAD1_9EURY</name>
<dbReference type="InterPro" id="IPR050226">
    <property type="entry name" value="NagZ_Beta-hexosaminidase"/>
</dbReference>
<feature type="domain" description="Glycoside hydrolase family 3 N-terminal" evidence="4">
    <location>
        <begin position="12"/>
        <end position="342"/>
    </location>
</feature>
<gene>
    <name evidence="5" type="ORF">ACFPFO_02840</name>
</gene>
<evidence type="ECO:0000256" key="2">
    <source>
        <dbReference type="ARBA" id="ARBA00022801"/>
    </source>
</evidence>